<dbReference type="Pfam" id="PF02187">
    <property type="entry name" value="GAS2"/>
    <property type="match status" value="1"/>
</dbReference>
<gene>
    <name evidence="5" type="ORF">g.46796</name>
</gene>
<dbReference type="InterPro" id="IPR003108">
    <property type="entry name" value="GAR_dom"/>
</dbReference>
<keyword evidence="2" id="KW-0963">Cytoplasm</keyword>
<dbReference type="GO" id="GO:0035371">
    <property type="term" value="C:microtubule plus-end"/>
    <property type="evidence" value="ECO:0007669"/>
    <property type="project" value="TreeGrafter"/>
</dbReference>
<feature type="non-terminal residue" evidence="5">
    <location>
        <position position="197"/>
    </location>
</feature>
<evidence type="ECO:0000313" key="5">
    <source>
        <dbReference type="EMBL" id="JAS51584.1"/>
    </source>
</evidence>
<dbReference type="GO" id="GO:0005737">
    <property type="term" value="C:cytoplasm"/>
    <property type="evidence" value="ECO:0007669"/>
    <property type="project" value="TreeGrafter"/>
</dbReference>
<dbReference type="PANTHER" id="PTHR46756">
    <property type="entry name" value="TRANSGELIN"/>
    <property type="match status" value="1"/>
</dbReference>
<name>A0A1B6FN50_9HEMI</name>
<feature type="domain" description="GAR" evidence="4">
    <location>
        <begin position="48"/>
        <end position="120"/>
    </location>
</feature>
<organism evidence="5">
    <name type="scientific">Cuerna arida</name>
    <dbReference type="NCBI Taxonomy" id="1464854"/>
    <lineage>
        <taxon>Eukaryota</taxon>
        <taxon>Metazoa</taxon>
        <taxon>Ecdysozoa</taxon>
        <taxon>Arthropoda</taxon>
        <taxon>Hexapoda</taxon>
        <taxon>Insecta</taxon>
        <taxon>Pterygota</taxon>
        <taxon>Neoptera</taxon>
        <taxon>Paraneoptera</taxon>
        <taxon>Hemiptera</taxon>
        <taxon>Auchenorrhyncha</taxon>
        <taxon>Membracoidea</taxon>
        <taxon>Cicadellidae</taxon>
        <taxon>Cicadellinae</taxon>
        <taxon>Proconiini</taxon>
        <taxon>Cuerna</taxon>
    </lineage>
</organism>
<dbReference type="GO" id="GO:0031110">
    <property type="term" value="P:regulation of microtubule polymerization or depolymerization"/>
    <property type="evidence" value="ECO:0007669"/>
    <property type="project" value="TreeGrafter"/>
</dbReference>
<dbReference type="EMBL" id="GECZ01018185">
    <property type="protein sequence ID" value="JAS51584.1"/>
    <property type="molecule type" value="Transcribed_RNA"/>
</dbReference>
<dbReference type="GO" id="GO:0008017">
    <property type="term" value="F:microtubule binding"/>
    <property type="evidence" value="ECO:0007669"/>
    <property type="project" value="InterPro"/>
</dbReference>
<dbReference type="GO" id="GO:0051764">
    <property type="term" value="P:actin crosslink formation"/>
    <property type="evidence" value="ECO:0007669"/>
    <property type="project" value="TreeGrafter"/>
</dbReference>
<comment type="subcellular location">
    <subcellularLocation>
        <location evidence="1">Cytoplasm</location>
        <location evidence="1">Cytoskeleton</location>
    </subcellularLocation>
</comment>
<dbReference type="Gene3D" id="3.30.920.20">
    <property type="entry name" value="Gas2-like domain"/>
    <property type="match status" value="1"/>
</dbReference>
<dbReference type="GO" id="GO:0051015">
    <property type="term" value="F:actin filament binding"/>
    <property type="evidence" value="ECO:0007669"/>
    <property type="project" value="TreeGrafter"/>
</dbReference>
<dbReference type="PROSITE" id="PS51460">
    <property type="entry name" value="GAR"/>
    <property type="match status" value="1"/>
</dbReference>
<proteinExistence type="predicted"/>
<protein>
    <recommendedName>
        <fullName evidence="4">GAR domain-containing protein</fullName>
    </recommendedName>
</protein>
<dbReference type="GO" id="GO:0001578">
    <property type="term" value="P:microtubule bundle formation"/>
    <property type="evidence" value="ECO:0007669"/>
    <property type="project" value="TreeGrafter"/>
</dbReference>
<dbReference type="SMART" id="SM00243">
    <property type="entry name" value="GAS2"/>
    <property type="match status" value="1"/>
</dbReference>
<dbReference type="GO" id="GO:0005884">
    <property type="term" value="C:actin filament"/>
    <property type="evidence" value="ECO:0007669"/>
    <property type="project" value="TreeGrafter"/>
</dbReference>
<dbReference type="SUPFAM" id="SSF143575">
    <property type="entry name" value="GAS2 domain-like"/>
    <property type="match status" value="1"/>
</dbReference>
<accession>A0A1B6FN50</accession>
<dbReference type="GO" id="GO:0008093">
    <property type="term" value="F:cytoskeletal anchor activity"/>
    <property type="evidence" value="ECO:0007669"/>
    <property type="project" value="TreeGrafter"/>
</dbReference>
<feature type="non-terminal residue" evidence="5">
    <location>
        <position position="1"/>
    </location>
</feature>
<dbReference type="AlphaFoldDB" id="A0A1B6FN50"/>
<dbReference type="GO" id="GO:1904825">
    <property type="term" value="P:protein localization to microtubule plus-end"/>
    <property type="evidence" value="ECO:0007669"/>
    <property type="project" value="TreeGrafter"/>
</dbReference>
<keyword evidence="3" id="KW-0206">Cytoskeleton</keyword>
<evidence type="ECO:0000259" key="4">
    <source>
        <dbReference type="PROSITE" id="PS51460"/>
    </source>
</evidence>
<evidence type="ECO:0000256" key="3">
    <source>
        <dbReference type="ARBA" id="ARBA00023212"/>
    </source>
</evidence>
<sequence>KFGMLAPLLVQMEQEIDNELMFGDNAALCPKTSGNSAKNTNTMLPDEMRSCDLEHLVKNMIETCSCPTQFPMLRVADGKYRIGNSKILIFVRILRNHIMVRVGGGWDTLAHYLDKHDPCRCRKQHRAALRARLVSAPRATDLNGSRIYYERRKRPQRQKWFDSTRLSVSASNSDEDDFSEVSDEGYRSLSFIHDNKI</sequence>
<evidence type="ECO:0000256" key="2">
    <source>
        <dbReference type="ARBA" id="ARBA00022490"/>
    </source>
</evidence>
<reference evidence="5" key="1">
    <citation type="submission" date="2015-11" db="EMBL/GenBank/DDBJ databases">
        <title>De novo transcriptome assembly of four potential Pierce s Disease insect vectors from Arizona vineyards.</title>
        <authorList>
            <person name="Tassone E.E."/>
        </authorList>
    </citation>
    <scope>NUCLEOTIDE SEQUENCE</scope>
</reference>
<dbReference type="PANTHER" id="PTHR46756:SF18">
    <property type="entry name" value="GAS2-LIKE PROTEIN PICKLED EGGS"/>
    <property type="match status" value="1"/>
</dbReference>
<dbReference type="GO" id="GO:0001725">
    <property type="term" value="C:stress fiber"/>
    <property type="evidence" value="ECO:0007669"/>
    <property type="project" value="TreeGrafter"/>
</dbReference>
<evidence type="ECO:0000256" key="1">
    <source>
        <dbReference type="ARBA" id="ARBA00004245"/>
    </source>
</evidence>
<dbReference type="InterPro" id="IPR036534">
    <property type="entry name" value="GAR_dom_sf"/>
</dbReference>